<evidence type="ECO:0000313" key="1">
    <source>
        <dbReference type="EMBL" id="SSW66659.1"/>
    </source>
</evidence>
<dbReference type="GO" id="GO:0009295">
    <property type="term" value="C:nucleoid"/>
    <property type="evidence" value="ECO:0007669"/>
    <property type="project" value="InterPro"/>
</dbReference>
<dbReference type="AlphaFoldDB" id="A0A446CFN0"/>
<dbReference type="RefSeq" id="WP_129240904.1">
    <property type="nucleotide sequence ID" value="NZ_UFQC01000010.1"/>
</dbReference>
<dbReference type="Proteomes" id="UP000289465">
    <property type="component" value="Unassembled WGS sequence"/>
</dbReference>
<dbReference type="EMBL" id="UFQC01000010">
    <property type="protein sequence ID" value="SSW66659.1"/>
    <property type="molecule type" value="Genomic_DNA"/>
</dbReference>
<name>A0A446CFN0_9BURK</name>
<organism evidence="1 2">
    <name type="scientific">Achromobacter veterisilvae</name>
    <dbReference type="NCBI Taxonomy" id="2069367"/>
    <lineage>
        <taxon>Bacteria</taxon>
        <taxon>Pseudomonadati</taxon>
        <taxon>Pseudomonadota</taxon>
        <taxon>Betaproteobacteria</taxon>
        <taxon>Burkholderiales</taxon>
        <taxon>Alcaligenaceae</taxon>
        <taxon>Achromobacter</taxon>
    </lineage>
</organism>
<proteinExistence type="predicted"/>
<evidence type="ECO:0000313" key="2">
    <source>
        <dbReference type="Proteomes" id="UP000289465"/>
    </source>
</evidence>
<evidence type="ECO:0008006" key="3">
    <source>
        <dbReference type="Google" id="ProtNLM"/>
    </source>
</evidence>
<dbReference type="OrthoDB" id="1414497at2"/>
<dbReference type="Pfam" id="PF04245">
    <property type="entry name" value="NA37"/>
    <property type="match status" value="1"/>
</dbReference>
<dbReference type="InterPro" id="IPR007358">
    <property type="entry name" value="Nucleoid_associated_NdpA"/>
</dbReference>
<gene>
    <name evidence="1" type="ORF">AVE30378_02198</name>
</gene>
<reference evidence="1 2" key="1">
    <citation type="submission" date="2018-07" db="EMBL/GenBank/DDBJ databases">
        <authorList>
            <person name="Peeters C."/>
        </authorList>
    </citation>
    <scope>NUCLEOTIDE SEQUENCE [LARGE SCALE GENOMIC DNA]</scope>
    <source>
        <strain evidence="1 2">LMG 30378</strain>
    </source>
</reference>
<protein>
    <recommendedName>
        <fullName evidence="3">Nucleoid-associated protein YejK</fullName>
    </recommendedName>
</protein>
<accession>A0A446CFN0</accession>
<sequence length="355" mass="39526">MLDLQYLNIDRLVVHHIPKAMDKQVATPGVSTESVALEGDGLDMFNRRIAESLGHRSHGIKVDFTEHGPASFFQEAAASLDLTEQDFVTHSARFAYRLCQAQGVRPYTPSKLIVMGGKTGAAQRPFFAVVKADMQDALAENVQDGRTTVAYLNKVFLTDSQRLFKIGFVQQLPALPGRAEDGQFKKEDFAVHLFDHLVTGTESRNAAFYFYGTFLGTDVAASDKRLTQDFFNLTQEFLNSRGYLPVKKIELGEALRSELRSNTQTVSVKEFADKYLDRAESTEYAAFMAQRAFPTHSVTKNTEYITARLRRRQKLAFSSGVMITTPADKIALVTVGDAIDGKTTVTIEGTVERQE</sequence>